<organism evidence="4 5">
    <name type="scientific">Stieleria varia</name>
    <dbReference type="NCBI Taxonomy" id="2528005"/>
    <lineage>
        <taxon>Bacteria</taxon>
        <taxon>Pseudomonadati</taxon>
        <taxon>Planctomycetota</taxon>
        <taxon>Planctomycetia</taxon>
        <taxon>Pirellulales</taxon>
        <taxon>Pirellulaceae</taxon>
        <taxon>Stieleria</taxon>
    </lineage>
</organism>
<feature type="region of interest" description="Disordered" evidence="1">
    <location>
        <begin position="200"/>
        <end position="232"/>
    </location>
</feature>
<dbReference type="Pfam" id="PF26390">
    <property type="entry name" value="MamS_MamX"/>
    <property type="match status" value="1"/>
</dbReference>
<feature type="chain" id="PRO_5022874385" description="Magnetosome protein MamS/MamX domain-containing protein" evidence="2">
    <location>
        <begin position="38"/>
        <end position="398"/>
    </location>
</feature>
<keyword evidence="5" id="KW-1185">Reference proteome</keyword>
<dbReference type="InterPro" id="IPR058837">
    <property type="entry name" value="MamS_MamX_dom"/>
</dbReference>
<dbReference type="AlphaFoldDB" id="A0A5C6B897"/>
<dbReference type="EMBL" id="SJPN01000001">
    <property type="protein sequence ID" value="TWU08495.1"/>
    <property type="molecule type" value="Genomic_DNA"/>
</dbReference>
<evidence type="ECO:0000256" key="2">
    <source>
        <dbReference type="SAM" id="SignalP"/>
    </source>
</evidence>
<evidence type="ECO:0000313" key="4">
    <source>
        <dbReference type="EMBL" id="TWU08495.1"/>
    </source>
</evidence>
<comment type="caution">
    <text evidence="4">The sequence shown here is derived from an EMBL/GenBank/DDBJ whole genome shotgun (WGS) entry which is preliminary data.</text>
</comment>
<reference evidence="4 5" key="1">
    <citation type="submission" date="2019-02" db="EMBL/GenBank/DDBJ databases">
        <title>Deep-cultivation of Planctomycetes and their phenomic and genomic characterization uncovers novel biology.</title>
        <authorList>
            <person name="Wiegand S."/>
            <person name="Jogler M."/>
            <person name="Boedeker C."/>
            <person name="Pinto D."/>
            <person name="Vollmers J."/>
            <person name="Rivas-Marin E."/>
            <person name="Kohn T."/>
            <person name="Peeters S.H."/>
            <person name="Heuer A."/>
            <person name="Rast P."/>
            <person name="Oberbeckmann S."/>
            <person name="Bunk B."/>
            <person name="Jeske O."/>
            <person name="Meyerdierks A."/>
            <person name="Storesund J.E."/>
            <person name="Kallscheuer N."/>
            <person name="Luecker S."/>
            <person name="Lage O.M."/>
            <person name="Pohl T."/>
            <person name="Merkel B.J."/>
            <person name="Hornburger P."/>
            <person name="Mueller R.-W."/>
            <person name="Bruemmer F."/>
            <person name="Labrenz M."/>
            <person name="Spormann A.M."/>
            <person name="Op Den Camp H."/>
            <person name="Overmann J."/>
            <person name="Amann R."/>
            <person name="Jetten M.S.M."/>
            <person name="Mascher T."/>
            <person name="Medema M.H."/>
            <person name="Devos D.P."/>
            <person name="Kaster A.-K."/>
            <person name="Ovreas L."/>
            <person name="Rohde M."/>
            <person name="Galperin M.Y."/>
            <person name="Jogler C."/>
        </authorList>
    </citation>
    <scope>NUCLEOTIDE SEQUENCE [LARGE SCALE GENOMIC DNA]</scope>
    <source>
        <strain evidence="4 5">Pla52n</strain>
    </source>
</reference>
<proteinExistence type="predicted"/>
<dbReference type="RefSeq" id="WP_197454298.1">
    <property type="nucleotide sequence ID" value="NZ_CP151726.1"/>
</dbReference>
<evidence type="ECO:0000313" key="5">
    <source>
        <dbReference type="Proteomes" id="UP000320176"/>
    </source>
</evidence>
<protein>
    <recommendedName>
        <fullName evidence="3">Magnetosome protein MamS/MamX domain-containing protein</fullName>
    </recommendedName>
</protein>
<gene>
    <name evidence="4" type="ORF">Pla52n_10780</name>
</gene>
<feature type="compositionally biased region" description="Low complexity" evidence="1">
    <location>
        <begin position="216"/>
        <end position="230"/>
    </location>
</feature>
<evidence type="ECO:0000259" key="3">
    <source>
        <dbReference type="Pfam" id="PF26390"/>
    </source>
</evidence>
<dbReference type="Proteomes" id="UP000320176">
    <property type="component" value="Unassembled WGS sequence"/>
</dbReference>
<feature type="domain" description="Magnetosome protein MamS/MamX" evidence="3">
    <location>
        <begin position="311"/>
        <end position="387"/>
    </location>
</feature>
<feature type="compositionally biased region" description="Basic and acidic residues" evidence="1">
    <location>
        <begin position="200"/>
        <end position="215"/>
    </location>
</feature>
<evidence type="ECO:0000256" key="1">
    <source>
        <dbReference type="SAM" id="MobiDB-lite"/>
    </source>
</evidence>
<accession>A0A5C6B897</accession>
<keyword evidence="2" id="KW-0732">Signal</keyword>
<sequence length="398" mass="44729" precursor="true">MKTTRMDHTRTKAHRRWVLAIALGVMTPLAGQHPSAAADNEFPSNTPYYEDDAWYDISEWFDGNDYNPTDEAIGRWDNETFDAAENVTSSDNDNFLNWGESSYGYYGDNRTTNDRVADDRVTDGTVANNSVDDRWFYDYYDHGNSNYSDYDNDGYWDYTANYYDYDNDGVYDSVAEYVDTDRDGLYESFNYIGFSDANAEQDKKNKMKSQNDQKSRSSQVVSRQGSIQSVKKVKTPHGTNVVVALDGTNQTQGQDMIVDIGSSDHFDSIPQKGQDVSAKGAIFKVGDKSVLVANKVTLNGEEQTINRSGREFTGKVKDLKTMKVRGNTHQFAKIKTDNDKNLLVDMGPQENLNLDVQKGSQVTVTGTAVKVKDRVMLIAREVTTGDKSTQIERVALKP</sequence>
<feature type="signal peptide" evidence="2">
    <location>
        <begin position="1"/>
        <end position="37"/>
    </location>
</feature>
<name>A0A5C6B897_9BACT</name>